<accession>A0A022R3X4</accession>
<protein>
    <submittedName>
        <fullName evidence="1">Uncharacterized protein</fullName>
    </submittedName>
</protein>
<proteinExistence type="predicted"/>
<gene>
    <name evidence="1" type="ORF">MIMGU_mgv11b024320mg</name>
</gene>
<evidence type="ECO:0000313" key="2">
    <source>
        <dbReference type="Proteomes" id="UP000030748"/>
    </source>
</evidence>
<dbReference type="EMBL" id="KI630645">
    <property type="protein sequence ID" value="EYU34911.1"/>
    <property type="molecule type" value="Genomic_DNA"/>
</dbReference>
<dbReference type="AlphaFoldDB" id="A0A022R3X4"/>
<dbReference type="Proteomes" id="UP000030748">
    <property type="component" value="Unassembled WGS sequence"/>
</dbReference>
<name>A0A022R3X4_ERYGU</name>
<reference evidence="1 2" key="1">
    <citation type="journal article" date="2013" name="Proc. Natl. Acad. Sci. U.S.A.">
        <title>Fine-scale variation in meiotic recombination in Mimulus inferred from population shotgun sequencing.</title>
        <authorList>
            <person name="Hellsten U."/>
            <person name="Wright K.M."/>
            <person name="Jenkins J."/>
            <person name="Shu S."/>
            <person name="Yuan Y."/>
            <person name="Wessler S.R."/>
            <person name="Schmutz J."/>
            <person name="Willis J.H."/>
            <person name="Rokhsar D.S."/>
        </authorList>
    </citation>
    <scope>NUCLEOTIDE SEQUENCE [LARGE SCALE GENOMIC DNA]</scope>
    <source>
        <strain evidence="2">cv. DUN x IM62</strain>
    </source>
</reference>
<evidence type="ECO:0000313" key="1">
    <source>
        <dbReference type="EMBL" id="EYU34911.1"/>
    </source>
</evidence>
<sequence>MKIPATVQGHECASRNVHKNTRYKRYAHKTLIQINKHAQTHSLKWTCTNVNSRTRMRIKKRAQKHSLQKIRT</sequence>
<keyword evidence="2" id="KW-1185">Reference proteome</keyword>
<organism evidence="1 2">
    <name type="scientific">Erythranthe guttata</name>
    <name type="common">Yellow monkey flower</name>
    <name type="synonym">Mimulus guttatus</name>
    <dbReference type="NCBI Taxonomy" id="4155"/>
    <lineage>
        <taxon>Eukaryota</taxon>
        <taxon>Viridiplantae</taxon>
        <taxon>Streptophyta</taxon>
        <taxon>Embryophyta</taxon>
        <taxon>Tracheophyta</taxon>
        <taxon>Spermatophyta</taxon>
        <taxon>Magnoliopsida</taxon>
        <taxon>eudicotyledons</taxon>
        <taxon>Gunneridae</taxon>
        <taxon>Pentapetalae</taxon>
        <taxon>asterids</taxon>
        <taxon>lamiids</taxon>
        <taxon>Lamiales</taxon>
        <taxon>Phrymaceae</taxon>
        <taxon>Erythranthe</taxon>
    </lineage>
</organism>